<organism evidence="3 4">
    <name type="scientific">Botryobasidium botryosum (strain FD-172 SS1)</name>
    <dbReference type="NCBI Taxonomy" id="930990"/>
    <lineage>
        <taxon>Eukaryota</taxon>
        <taxon>Fungi</taxon>
        <taxon>Dikarya</taxon>
        <taxon>Basidiomycota</taxon>
        <taxon>Agaricomycotina</taxon>
        <taxon>Agaricomycetes</taxon>
        <taxon>Cantharellales</taxon>
        <taxon>Botryobasidiaceae</taxon>
        <taxon>Botryobasidium</taxon>
    </lineage>
</organism>
<dbReference type="Pfam" id="PF00982">
    <property type="entry name" value="Glyco_transf_20"/>
    <property type="match status" value="1"/>
</dbReference>
<comment type="similarity">
    <text evidence="1">In the N-terminal section; belongs to the glycosyltransferase 20 family.</text>
</comment>
<dbReference type="FunFam" id="3.40.50.2000:FF:000036">
    <property type="entry name" value="Alpha,alpha-trehalose-phosphate synthase subunit Tps2"/>
    <property type="match status" value="1"/>
</dbReference>
<dbReference type="SUPFAM" id="SSF53756">
    <property type="entry name" value="UDP-Glycosyltransferase/glycogen phosphorylase"/>
    <property type="match status" value="1"/>
</dbReference>
<accession>A0A067MZG3</accession>
<dbReference type="GO" id="GO:0005992">
    <property type="term" value="P:trehalose biosynthetic process"/>
    <property type="evidence" value="ECO:0007669"/>
    <property type="project" value="InterPro"/>
</dbReference>
<feature type="compositionally biased region" description="Low complexity" evidence="2">
    <location>
        <begin position="11"/>
        <end position="21"/>
    </location>
</feature>
<dbReference type="GO" id="GO:0004805">
    <property type="term" value="F:trehalose-phosphatase activity"/>
    <property type="evidence" value="ECO:0007669"/>
    <property type="project" value="TreeGrafter"/>
</dbReference>
<dbReference type="InParanoid" id="A0A067MZG3"/>
<dbReference type="Proteomes" id="UP000027195">
    <property type="component" value="Unassembled WGS sequence"/>
</dbReference>
<dbReference type="Gene3D" id="3.30.70.1020">
    <property type="entry name" value="Trehalose-6-phosphate phosphatase related protein, domain 2"/>
    <property type="match status" value="1"/>
</dbReference>
<dbReference type="STRING" id="930990.A0A067MZG3"/>
<evidence type="ECO:0000256" key="2">
    <source>
        <dbReference type="SAM" id="MobiDB-lite"/>
    </source>
</evidence>
<gene>
    <name evidence="3" type="ORF">BOTBODRAFT_30270</name>
</gene>
<dbReference type="GO" id="GO:0005946">
    <property type="term" value="C:alpha,alpha-trehalose-phosphate synthase complex (UDP-forming)"/>
    <property type="evidence" value="ECO:0007669"/>
    <property type="project" value="TreeGrafter"/>
</dbReference>
<dbReference type="CDD" id="cd03788">
    <property type="entry name" value="GT20_TPS"/>
    <property type="match status" value="1"/>
</dbReference>
<dbReference type="EMBL" id="KL198025">
    <property type="protein sequence ID" value="KDQ16896.1"/>
    <property type="molecule type" value="Genomic_DNA"/>
</dbReference>
<protein>
    <submittedName>
        <fullName evidence="3">Glycosyltransferase family 20 protein</fullName>
    </submittedName>
</protein>
<keyword evidence="3" id="KW-0808">Transferase</keyword>
<dbReference type="PANTHER" id="PTHR10788">
    <property type="entry name" value="TREHALOSE-6-PHOSPHATE SYNTHASE"/>
    <property type="match status" value="1"/>
</dbReference>
<dbReference type="OrthoDB" id="755951at2759"/>
<dbReference type="Gene3D" id="3.40.50.2000">
    <property type="entry name" value="Glycogen Phosphorylase B"/>
    <property type="match status" value="2"/>
</dbReference>
<name>A0A067MZG3_BOTB1</name>
<dbReference type="InterPro" id="IPR023214">
    <property type="entry name" value="HAD_sf"/>
</dbReference>
<dbReference type="GO" id="GO:0005829">
    <property type="term" value="C:cytosol"/>
    <property type="evidence" value="ECO:0007669"/>
    <property type="project" value="TreeGrafter"/>
</dbReference>
<dbReference type="AlphaFoldDB" id="A0A067MZG3"/>
<feature type="region of interest" description="Disordered" evidence="2">
    <location>
        <begin position="1"/>
        <end position="21"/>
    </location>
</feature>
<dbReference type="InterPro" id="IPR003337">
    <property type="entry name" value="Trehalose_PPase"/>
</dbReference>
<dbReference type="PANTHER" id="PTHR10788:SF15">
    <property type="entry name" value="TREHALOSE SYNTHASE COMPLEX REGULATORY SUBUNIT TPS3-RELATED"/>
    <property type="match status" value="1"/>
</dbReference>
<keyword evidence="4" id="KW-1185">Reference proteome</keyword>
<feature type="region of interest" description="Disordered" evidence="2">
    <location>
        <begin position="139"/>
        <end position="200"/>
    </location>
</feature>
<evidence type="ECO:0000313" key="4">
    <source>
        <dbReference type="Proteomes" id="UP000027195"/>
    </source>
</evidence>
<dbReference type="HOGENOM" id="CLU_002351_2_2_1"/>
<dbReference type="Pfam" id="PF02358">
    <property type="entry name" value="Trehalose_PPase"/>
    <property type="match status" value="1"/>
</dbReference>
<dbReference type="InterPro" id="IPR001830">
    <property type="entry name" value="Glyco_trans_20"/>
</dbReference>
<sequence length="955" mass="105357">MSESEVIKEPAGAGSAGARSDSTIAASMATVSAHRVLVVSFFLPHTVSFQDSPEATPVATAKPTPAVSAARLPPVSDALAPKPKRRPGKLEGPIQSIVDDLALRSKLNSPIQTPVKEVANPFLSFASLTSIASMLSLSSSTPAQPSRAAPSKAPRTEKPFKPESAPTAPQPPQRSGSRRLSRSSVSRSSTLRRRPSGTFSGSLPSAFANWSIEPANRGNPGLHNALNAVGDRFNRRLWIGVVDAATDSIATDVKGDIERKLWDDHESLPVWVTDSEFSQCYDVFCHQVLWPSLHYAIPDAPKTKVFYESSAFAQYLAVNQKFADAVVSVYKEGDIVWVNDYHLLLVPELVRKQIPTAIIGFFLHVTFPSSEIFRCIAVRNQLLHGMLGADLIGFQTHNNARHFRQTVSRILSLEALPKGIQLERSFVDVAVFPIGIDVAALNQKRKEPEVEEWVNLLRQRYSGMKMIVGRDKLDEVQGVRQKLLAFETFLEKYPEYQGKAVLIQVALTTTETNEAQVAVSKVVSRINSRFSTLTYQPIVFLHTSDLTFSQYLALLTVADAFLVTSLREGMALRTHEFVECQEGRSRPLILSEFTGSYSYSGFRSCLAINPWDSKRTAEAIHHALTIDDDEALSRWKDLHEHVNTQTAQAFVTSFLTRCLRAHLEHQERQPETIPILDIPAILPKYRAANRRLLLIDLEGTLWSEDPKIVNDAGFAPPTEAVDLLKRLSNNPANSVWALSGLPVEGVLDKLAAAVPNVGFVAENGCFIKPPAVDGKPQDWVSMVANASLLWKTPCLEILSYFTERTPGSFVENRGASICWRFASAEADEGARQWARRQAAEAQNHIWDSLGERYGLRIIPGATSFLVLPKNVSRSAAIGSILPTRVTQHLPLPTTKGTDFNFILAVSGDNRLIRRINDLPHSETCSTNLKNSDATWRLIDEGARKTSEVLSSLENM</sequence>
<evidence type="ECO:0000313" key="3">
    <source>
        <dbReference type="EMBL" id="KDQ16896.1"/>
    </source>
</evidence>
<dbReference type="GO" id="GO:0003825">
    <property type="term" value="F:alpha,alpha-trehalose-phosphate synthase (UDP-forming) activity"/>
    <property type="evidence" value="ECO:0007669"/>
    <property type="project" value="TreeGrafter"/>
</dbReference>
<dbReference type="SUPFAM" id="SSF56784">
    <property type="entry name" value="HAD-like"/>
    <property type="match status" value="1"/>
</dbReference>
<evidence type="ECO:0000256" key="1">
    <source>
        <dbReference type="ARBA" id="ARBA00005409"/>
    </source>
</evidence>
<feature type="compositionally biased region" description="Low complexity" evidence="2">
    <location>
        <begin position="55"/>
        <end position="70"/>
    </location>
</feature>
<dbReference type="FunCoup" id="A0A067MZG3">
    <property type="interactions" value="41"/>
</dbReference>
<feature type="region of interest" description="Disordered" evidence="2">
    <location>
        <begin position="53"/>
        <end position="93"/>
    </location>
</feature>
<reference evidence="4" key="1">
    <citation type="journal article" date="2014" name="Proc. Natl. Acad. Sci. U.S.A.">
        <title>Extensive sampling of basidiomycete genomes demonstrates inadequacy of the white-rot/brown-rot paradigm for wood decay fungi.</title>
        <authorList>
            <person name="Riley R."/>
            <person name="Salamov A.A."/>
            <person name="Brown D.W."/>
            <person name="Nagy L.G."/>
            <person name="Floudas D."/>
            <person name="Held B.W."/>
            <person name="Levasseur A."/>
            <person name="Lombard V."/>
            <person name="Morin E."/>
            <person name="Otillar R."/>
            <person name="Lindquist E.A."/>
            <person name="Sun H."/>
            <person name="LaButti K.M."/>
            <person name="Schmutz J."/>
            <person name="Jabbour D."/>
            <person name="Luo H."/>
            <person name="Baker S.E."/>
            <person name="Pisabarro A.G."/>
            <person name="Walton J.D."/>
            <person name="Blanchette R.A."/>
            <person name="Henrissat B."/>
            <person name="Martin F."/>
            <person name="Cullen D."/>
            <person name="Hibbett D.S."/>
            <person name="Grigoriev I.V."/>
        </authorList>
    </citation>
    <scope>NUCLEOTIDE SEQUENCE [LARGE SCALE GENOMIC DNA]</scope>
    <source>
        <strain evidence="4">FD-172 SS1</strain>
    </source>
</reference>
<dbReference type="Gene3D" id="3.40.50.1000">
    <property type="entry name" value="HAD superfamily/HAD-like"/>
    <property type="match status" value="1"/>
</dbReference>
<dbReference type="InterPro" id="IPR036412">
    <property type="entry name" value="HAD-like_sf"/>
</dbReference>
<proteinExistence type="inferred from homology"/>